<keyword evidence="2" id="KW-1133">Transmembrane helix</keyword>
<evidence type="ECO:0000256" key="2">
    <source>
        <dbReference type="RuleBase" id="RU366041"/>
    </source>
</evidence>
<accession>A0A3G5AXV5</accession>
<comment type="function">
    <text evidence="2">Magnesium transporter that may mediate the influx of magnesium.</text>
</comment>
<comment type="similarity">
    <text evidence="1 2">Belongs to the CorA metal ion transporter (MIT) (TC 1.A.35.5) family.</text>
</comment>
<dbReference type="Pfam" id="PF22099">
    <property type="entry name" value="MRS2-like"/>
    <property type="match status" value="1"/>
</dbReference>
<dbReference type="InterPro" id="IPR039204">
    <property type="entry name" value="MRS2-like"/>
</dbReference>
<dbReference type="AlphaFoldDB" id="A0A3G5AXV5"/>
<evidence type="ECO:0000256" key="1">
    <source>
        <dbReference type="ARBA" id="ARBA00007535"/>
    </source>
</evidence>
<dbReference type="CDD" id="cd12823">
    <property type="entry name" value="Mrs2_Mfm1p-like"/>
    <property type="match status" value="1"/>
</dbReference>
<evidence type="ECO:0000313" key="3">
    <source>
        <dbReference type="EMBL" id="AYV92008.1"/>
    </source>
</evidence>
<protein>
    <recommendedName>
        <fullName evidence="2">Magnesium transporter</fullName>
    </recommendedName>
</protein>
<organism evidence="3">
    <name type="scientific">Saccharum spontaneum</name>
    <name type="common">Wild sugarcane</name>
    <dbReference type="NCBI Taxonomy" id="62335"/>
    <lineage>
        <taxon>Eukaryota</taxon>
        <taxon>Viridiplantae</taxon>
        <taxon>Streptophyta</taxon>
        <taxon>Embryophyta</taxon>
        <taxon>Tracheophyta</taxon>
        <taxon>Spermatophyta</taxon>
        <taxon>Magnoliopsida</taxon>
        <taxon>Liliopsida</taxon>
        <taxon>Poales</taxon>
        <taxon>Poaceae</taxon>
        <taxon>PACMAD clade</taxon>
        <taxon>Panicoideae</taxon>
        <taxon>Andropogonodae</taxon>
        <taxon>Andropogoneae</taxon>
        <taxon>Saccharinae</taxon>
        <taxon>Saccharum</taxon>
        <taxon>Saccharum officinarum species complex</taxon>
    </lineage>
</organism>
<feature type="transmembrane region" description="Helical" evidence="2">
    <location>
        <begin position="370"/>
        <end position="391"/>
    </location>
</feature>
<dbReference type="Gene3D" id="2.40.128.330">
    <property type="match status" value="1"/>
</dbReference>
<dbReference type="GO" id="GO:0016020">
    <property type="term" value="C:membrane"/>
    <property type="evidence" value="ECO:0007669"/>
    <property type="project" value="UniProtKB-SubCell"/>
</dbReference>
<keyword evidence="2" id="KW-0813">Transport</keyword>
<keyword evidence="2" id="KW-0812">Transmembrane</keyword>
<dbReference type="EMBL" id="MH379218">
    <property type="protein sequence ID" value="AYV92008.1"/>
    <property type="molecule type" value="Genomic_DNA"/>
</dbReference>
<keyword evidence="2" id="KW-0472">Membrane</keyword>
<dbReference type="PANTHER" id="PTHR13890">
    <property type="entry name" value="RNA SPLICING PROTEIN MRS2, MITOCHONDRIAL"/>
    <property type="match status" value="1"/>
</dbReference>
<keyword evidence="2" id="KW-0406">Ion transport</keyword>
<dbReference type="Gene3D" id="1.20.58.340">
    <property type="entry name" value="Magnesium transport protein CorA, transmembrane region"/>
    <property type="match status" value="1"/>
</dbReference>
<comment type="subcellular location">
    <subcellularLocation>
        <location evidence="2">Membrane</location>
        <topology evidence="2">Multi-pass membrane protein</topology>
    </subcellularLocation>
</comment>
<reference evidence="3" key="1">
    <citation type="submission" date="2018-05" db="EMBL/GenBank/DDBJ databases">
        <title>Gene evolution and functional divergence of Magnesium transport family in Saccharum.</title>
        <authorList>
            <person name="Wang Y."/>
            <person name="Hua X."/>
            <person name="Xu J."/>
            <person name="Yu Q."/>
            <person name="Ming R."/>
            <person name="Zhang J."/>
        </authorList>
    </citation>
    <scope>NUCLEOTIDE SEQUENCE</scope>
</reference>
<feature type="transmembrane region" description="Helical" evidence="2">
    <location>
        <begin position="406"/>
        <end position="429"/>
    </location>
</feature>
<proteinExistence type="inferred from homology"/>
<keyword evidence="2" id="KW-0460">Magnesium</keyword>
<sequence length="492" mass="55021">MVMLSGIGARKPPPFLSSSSSFSSLSYSKRSRAIRRLPSLPRPPVAPPAPHPAGRRRWRKAPARLWMRMDRWGRCEVFMSDRAFVAERSGVHARDLGVVGPLLSRCPSILAREKAMVINLEFIRAIVTADEVLLLEPLAQEVIPFIDKLRRHFPLKSVEVDVGATQVGNVDGNHTKTGAECGLPFEFQVLELALEAVCLSFHSSLADLNRHAIFVLDELTKNVSTRNLERVRSLKSNLTSLLAGVHKVRDEVEHLLDHNENMAQLHLSRKQIKSPQDEALLGSSALNCNFSSKTNLDILNSVINQATGIAVVAPLDDDVGDLEMLLEYYFMQLDGIRNRIMMVRGYIVDTEDYINIQLDNQRNGLIQLHLILIIVSFGISINTLIAASFAINMPQNGDYKKFVGGFWPFVGGTSSFCLLVIVVLLGYAWRNRLLGSYLEQLWQDRLNGKECKADDSSHGMRAANPLPKHLNSCLFGNFKKVSCSVLQLWRET</sequence>
<name>A0A3G5AXV5_SACSP</name>
<dbReference type="PANTHER" id="PTHR13890:SF36">
    <property type="entry name" value="MAGNESIUM TRANSPORTER MRS2-H-RELATED"/>
    <property type="match status" value="1"/>
</dbReference>
<dbReference type="GO" id="GO:0015095">
    <property type="term" value="F:magnesium ion transmembrane transporter activity"/>
    <property type="evidence" value="ECO:0007669"/>
    <property type="project" value="TreeGrafter"/>
</dbReference>